<evidence type="ECO:0000256" key="1">
    <source>
        <dbReference type="SAM" id="Phobius"/>
    </source>
</evidence>
<dbReference type="EMBL" id="CP041242">
    <property type="protein sequence ID" value="QDH68815.1"/>
    <property type="molecule type" value="Genomic_DNA"/>
</dbReference>
<organism evidence="2 3">
    <name type="scientific">Marilutibacter alkalisoli</name>
    <dbReference type="NCBI Taxonomy" id="2591633"/>
    <lineage>
        <taxon>Bacteria</taxon>
        <taxon>Pseudomonadati</taxon>
        <taxon>Pseudomonadota</taxon>
        <taxon>Gammaproteobacteria</taxon>
        <taxon>Lysobacterales</taxon>
        <taxon>Lysobacteraceae</taxon>
        <taxon>Marilutibacter</taxon>
    </lineage>
</organism>
<dbReference type="RefSeq" id="WP_141622158.1">
    <property type="nucleotide sequence ID" value="NZ_CP041242.1"/>
</dbReference>
<feature type="transmembrane region" description="Helical" evidence="1">
    <location>
        <begin position="68"/>
        <end position="88"/>
    </location>
</feature>
<evidence type="ECO:0008006" key="4">
    <source>
        <dbReference type="Google" id="ProtNLM"/>
    </source>
</evidence>
<keyword evidence="1" id="KW-0812">Transmembrane</keyword>
<accession>A0A514BNA9</accession>
<gene>
    <name evidence="2" type="ORF">FKV23_00825</name>
</gene>
<dbReference type="AlphaFoldDB" id="A0A514BNA9"/>
<dbReference type="OrthoDB" id="8912654at2"/>
<proteinExistence type="predicted"/>
<protein>
    <recommendedName>
        <fullName evidence="4">DUF1449 family protein</fullName>
    </recommendedName>
</protein>
<feature type="transmembrane region" description="Helical" evidence="1">
    <location>
        <begin position="100"/>
        <end position="125"/>
    </location>
</feature>
<keyword evidence="3" id="KW-1185">Reference proteome</keyword>
<dbReference type="Proteomes" id="UP000317199">
    <property type="component" value="Chromosome"/>
</dbReference>
<name>A0A514BNA9_9GAMM</name>
<evidence type="ECO:0000313" key="3">
    <source>
        <dbReference type="Proteomes" id="UP000317199"/>
    </source>
</evidence>
<dbReference type="KEGG" id="lyj:FKV23_00825"/>
<feature type="transmembrane region" description="Helical" evidence="1">
    <location>
        <begin position="14"/>
        <end position="35"/>
    </location>
</feature>
<reference evidence="2 3" key="1">
    <citation type="submission" date="2019-06" db="EMBL/GenBank/DDBJ databases">
        <title>Lysobacter alkalisoli sp. nov. isolated from saline-alkali soil.</title>
        <authorList>
            <person name="Sun J.-Q."/>
            <person name="Xu L."/>
        </authorList>
    </citation>
    <scope>NUCLEOTIDE SEQUENCE [LARGE SCALE GENOMIC DNA]</scope>
    <source>
        <strain evidence="2 3">SJ-36</strain>
    </source>
</reference>
<keyword evidence="1" id="KW-0472">Membrane</keyword>
<evidence type="ECO:0000313" key="2">
    <source>
        <dbReference type="EMBL" id="QDH68815.1"/>
    </source>
</evidence>
<keyword evidence="1" id="KW-1133">Transmembrane helix</keyword>
<sequence>MEIFLQIVFSYPTVLFSILLAVAVGYWLLAALGLVEMEALDGWIAPDFDTVEVDGFAGALMKFGLGGLPLMLVFTVLVFFAWLLSYFADYLVLRHLPGGWLRLLTGSGVMLGAFVAAVPVTSVVLRPVRKMFEKLRPAPIRSLLGMAGVVRSSVVDARQGTANVEDGGAGLILQVRNDSDGGRTFGRGDRIVLIEYLETENAYRVIGEDEFKGL</sequence>